<accession>A0A5A8F5S2</accession>
<name>A0A5A8F5S2_9BACT</name>
<evidence type="ECO:0000313" key="1">
    <source>
        <dbReference type="EMBL" id="KAA0257207.1"/>
    </source>
</evidence>
<protein>
    <submittedName>
        <fullName evidence="1">Uncharacterized protein</fullName>
    </submittedName>
</protein>
<keyword evidence="2" id="KW-1185">Reference proteome</keyword>
<evidence type="ECO:0000313" key="2">
    <source>
        <dbReference type="Proteomes" id="UP000322876"/>
    </source>
</evidence>
<reference evidence="1 2" key="1">
    <citation type="submission" date="2019-06" db="EMBL/GenBank/DDBJ databases">
        <title>Genomic insights into carbon and energy metabolism of Deferribacter autotrophicus revealed new metabolic traits in the phylum Deferribacteres.</title>
        <authorList>
            <person name="Slobodkin A.I."/>
            <person name="Slobodkina G.B."/>
            <person name="Allioux M."/>
            <person name="Alain K."/>
            <person name="Jebbar M."/>
            <person name="Shadrin V."/>
            <person name="Kublanov I.V."/>
            <person name="Toshchakov S.V."/>
            <person name="Bonch-Osmolovskaya E.A."/>
        </authorList>
    </citation>
    <scope>NUCLEOTIDE SEQUENCE [LARGE SCALE GENOMIC DNA]</scope>
    <source>
        <strain evidence="1 2">SL50</strain>
    </source>
</reference>
<sequence>MAVSRFKRFFSIDSIPVPLSDEERELLLHLALIEVAKQFNYLTGEGKGMLSINKIAEHVERLVWLIKDQKT</sequence>
<dbReference type="Proteomes" id="UP000322876">
    <property type="component" value="Unassembled WGS sequence"/>
</dbReference>
<dbReference type="RefSeq" id="WP_149267348.1">
    <property type="nucleotide sequence ID" value="NZ_VFJB01000009.1"/>
</dbReference>
<proteinExistence type="predicted"/>
<dbReference type="EMBL" id="VFJB01000009">
    <property type="protein sequence ID" value="KAA0257207.1"/>
    <property type="molecule type" value="Genomic_DNA"/>
</dbReference>
<organism evidence="1 2">
    <name type="scientific">Deferribacter autotrophicus</name>
    <dbReference type="NCBI Taxonomy" id="500465"/>
    <lineage>
        <taxon>Bacteria</taxon>
        <taxon>Pseudomonadati</taxon>
        <taxon>Deferribacterota</taxon>
        <taxon>Deferribacteres</taxon>
        <taxon>Deferribacterales</taxon>
        <taxon>Deferribacteraceae</taxon>
        <taxon>Deferribacter</taxon>
    </lineage>
</organism>
<comment type="caution">
    <text evidence="1">The sequence shown here is derived from an EMBL/GenBank/DDBJ whole genome shotgun (WGS) entry which is preliminary data.</text>
</comment>
<gene>
    <name evidence="1" type="ORF">FHQ18_11625</name>
</gene>
<dbReference type="AlphaFoldDB" id="A0A5A8F5S2"/>